<feature type="transmembrane region" description="Helical" evidence="6">
    <location>
        <begin position="151"/>
        <end position="174"/>
    </location>
</feature>
<keyword evidence="8" id="KW-1185">Reference proteome</keyword>
<accession>A0A7G9WIU2</accession>
<dbReference type="GO" id="GO:0016020">
    <property type="term" value="C:membrane"/>
    <property type="evidence" value="ECO:0007669"/>
    <property type="project" value="UniProtKB-SubCell"/>
</dbReference>
<dbReference type="RefSeq" id="WP_212507670.1">
    <property type="nucleotide sequence ID" value="NZ_CP060696.1"/>
</dbReference>
<feature type="transmembrane region" description="Helical" evidence="6">
    <location>
        <begin position="236"/>
        <end position="255"/>
    </location>
</feature>
<keyword evidence="3 6" id="KW-0812">Transmembrane</keyword>
<dbReference type="PANTHER" id="PTHR11101">
    <property type="entry name" value="PHOSPHATE TRANSPORTER"/>
    <property type="match status" value="1"/>
</dbReference>
<feature type="transmembrane region" description="Helical" evidence="6">
    <location>
        <begin position="54"/>
        <end position="73"/>
    </location>
</feature>
<evidence type="ECO:0000256" key="3">
    <source>
        <dbReference type="ARBA" id="ARBA00022692"/>
    </source>
</evidence>
<evidence type="ECO:0000256" key="6">
    <source>
        <dbReference type="SAM" id="Phobius"/>
    </source>
</evidence>
<evidence type="ECO:0000313" key="7">
    <source>
        <dbReference type="EMBL" id="QNO18604.1"/>
    </source>
</evidence>
<dbReference type="GO" id="GO:0005315">
    <property type="term" value="F:phosphate transmembrane transporter activity"/>
    <property type="evidence" value="ECO:0007669"/>
    <property type="project" value="InterPro"/>
</dbReference>
<comment type="subcellular location">
    <subcellularLocation>
        <location evidence="1">Membrane</location>
        <topology evidence="1">Multi-pass membrane protein</topology>
    </subcellularLocation>
</comment>
<organism evidence="7 8">
    <name type="scientific">Caproicibacterium amylolyticum</name>
    <dbReference type="NCBI Taxonomy" id="2766537"/>
    <lineage>
        <taxon>Bacteria</taxon>
        <taxon>Bacillati</taxon>
        <taxon>Bacillota</taxon>
        <taxon>Clostridia</taxon>
        <taxon>Eubacteriales</taxon>
        <taxon>Oscillospiraceae</taxon>
        <taxon>Caproicibacterium</taxon>
    </lineage>
</organism>
<sequence>MTITFSDFLQQLISSPPFLITVVLILSAIIVNGGTDAPNAIATCVSTRSMAPKAAVVMAAVFNLLGIIVMTKLCPSVAETIYKMVDFGSDTHNALIAVCSAMIAIVVWGAAAWFIGIPTSQSHSLIAGLTGAAIAVHNGVSGINGGEWIKVLYGLVLSAGLGFGLGWVLSKLTAGICRNMDRRRTTGFFRNAQVFGGALMAFMHGAQDGQKFISVFMLGLLLVNGKNAGANGMMQIPFWMMVLCAIVMATGTAVAGSRIIKSVGMSMVKLERYQGFAANVAGAICLLISNLTGWPVSTTHTNTTAVMGVGASKRMSAVNWGVAKDMALTWILTFPGCGLIGFIVAKVCLAIF</sequence>
<evidence type="ECO:0000256" key="5">
    <source>
        <dbReference type="ARBA" id="ARBA00023136"/>
    </source>
</evidence>
<gene>
    <name evidence="7" type="ORF">H6X83_02850</name>
</gene>
<evidence type="ECO:0000256" key="2">
    <source>
        <dbReference type="ARBA" id="ARBA00022448"/>
    </source>
</evidence>
<dbReference type="KEGG" id="caml:H6X83_02850"/>
<dbReference type="AlphaFoldDB" id="A0A7G9WIU2"/>
<keyword evidence="4 6" id="KW-1133">Transmembrane helix</keyword>
<dbReference type="Pfam" id="PF01384">
    <property type="entry name" value="PHO4"/>
    <property type="match status" value="2"/>
</dbReference>
<keyword evidence="2" id="KW-0813">Transport</keyword>
<dbReference type="PANTHER" id="PTHR11101:SF80">
    <property type="entry name" value="PHOSPHATE TRANSPORTER"/>
    <property type="match status" value="1"/>
</dbReference>
<proteinExistence type="predicted"/>
<protein>
    <submittedName>
        <fullName evidence="7">Inorganic phosphate transporter</fullName>
    </submittedName>
</protein>
<keyword evidence="5 6" id="KW-0472">Membrane</keyword>
<evidence type="ECO:0000313" key="8">
    <source>
        <dbReference type="Proteomes" id="UP000516046"/>
    </source>
</evidence>
<reference evidence="7 8" key="1">
    <citation type="submission" date="2020-08" db="EMBL/GenBank/DDBJ databases">
        <authorList>
            <person name="Ren C."/>
            <person name="Gu Y."/>
            <person name="Xu Y."/>
        </authorList>
    </citation>
    <scope>NUCLEOTIDE SEQUENCE [LARGE SCALE GENOMIC DNA]</scope>
    <source>
        <strain evidence="7 8">LBM18003</strain>
    </source>
</reference>
<dbReference type="Proteomes" id="UP000516046">
    <property type="component" value="Chromosome"/>
</dbReference>
<dbReference type="GO" id="GO:0035435">
    <property type="term" value="P:phosphate ion transmembrane transport"/>
    <property type="evidence" value="ECO:0007669"/>
    <property type="project" value="TreeGrafter"/>
</dbReference>
<evidence type="ECO:0000256" key="4">
    <source>
        <dbReference type="ARBA" id="ARBA00022989"/>
    </source>
</evidence>
<name>A0A7G9WIU2_9FIRM</name>
<evidence type="ECO:0000256" key="1">
    <source>
        <dbReference type="ARBA" id="ARBA00004141"/>
    </source>
</evidence>
<feature type="transmembrane region" description="Helical" evidence="6">
    <location>
        <begin position="94"/>
        <end position="115"/>
    </location>
</feature>
<dbReference type="InterPro" id="IPR001204">
    <property type="entry name" value="Phos_transporter"/>
</dbReference>
<feature type="transmembrane region" description="Helical" evidence="6">
    <location>
        <begin position="327"/>
        <end position="349"/>
    </location>
</feature>
<dbReference type="EMBL" id="CP060696">
    <property type="protein sequence ID" value="QNO18604.1"/>
    <property type="molecule type" value="Genomic_DNA"/>
</dbReference>
<feature type="transmembrane region" description="Helical" evidence="6">
    <location>
        <begin position="276"/>
        <end position="297"/>
    </location>
</feature>
<feature type="transmembrane region" description="Helical" evidence="6">
    <location>
        <begin position="12"/>
        <end position="34"/>
    </location>
</feature>